<reference evidence="1 2" key="1">
    <citation type="submission" date="2015-09" db="EMBL/GenBank/DDBJ databases">
        <title>Draft Genome Sequence of the Strain BR 3267 (Bradyrhizobium yuanmingense) recommended as inoculant for cowpea in Brazil.</title>
        <authorList>
            <person name="Simoes-Araujo J.L."/>
            <person name="Zilli J.E."/>
        </authorList>
    </citation>
    <scope>NUCLEOTIDE SEQUENCE [LARGE SCALE GENOMIC DNA]</scope>
    <source>
        <strain evidence="1 2">BR3267</strain>
    </source>
</reference>
<organism evidence="1 2">
    <name type="scientific">Bradyrhizobium yuanmingense</name>
    <dbReference type="NCBI Taxonomy" id="108015"/>
    <lineage>
        <taxon>Bacteria</taxon>
        <taxon>Pseudomonadati</taxon>
        <taxon>Pseudomonadota</taxon>
        <taxon>Alphaproteobacteria</taxon>
        <taxon>Hyphomicrobiales</taxon>
        <taxon>Nitrobacteraceae</taxon>
        <taxon>Bradyrhizobium</taxon>
    </lineage>
</organism>
<sequence length="292" mass="32928">MLLEWRNIYAWLRRHSSISLWAARTAEYLEIAEAKLIDNEQFVEGTLTMFSGFPFGHDRPFTYLEGKRVLELAMGDLRLRRDLREKLGINPKAPGRPAITGRRSDAVWDFLSLTRAGQMENFTNYPHLTLGVVAKAVEVMVTVPNAINSTVRRNLIELGETGFSSLTSAIVRNLKPVLRKCPGAAPWGRGVQRRYPSQRATPFIDARIDFDLRTAVPQSGSPKMQPRWLSAAYNSFVHKAGANYQMQMGVLFLYDRCPQLREADALDLVAEAWVACKPLVDLARQGARHRSG</sequence>
<name>A0A0R3CVQ6_9BRAD</name>
<comment type="caution">
    <text evidence="1">The sequence shown here is derived from an EMBL/GenBank/DDBJ whole genome shotgun (WGS) entry which is preliminary data.</text>
</comment>
<dbReference type="AlphaFoldDB" id="A0A0R3CVQ6"/>
<gene>
    <name evidence="1" type="ORF">AOQ72_15280</name>
</gene>
<proteinExistence type="predicted"/>
<protein>
    <submittedName>
        <fullName evidence="1">Uncharacterized protein</fullName>
    </submittedName>
</protein>
<accession>A0A0R3CVQ6</accession>
<dbReference type="EMBL" id="LJYF01000013">
    <property type="protein sequence ID" value="KRP99153.1"/>
    <property type="molecule type" value="Genomic_DNA"/>
</dbReference>
<evidence type="ECO:0000313" key="2">
    <source>
        <dbReference type="Proteomes" id="UP000051380"/>
    </source>
</evidence>
<dbReference type="Proteomes" id="UP000051380">
    <property type="component" value="Unassembled WGS sequence"/>
</dbReference>
<evidence type="ECO:0000313" key="1">
    <source>
        <dbReference type="EMBL" id="KRP99153.1"/>
    </source>
</evidence>